<evidence type="ECO:0000256" key="4">
    <source>
        <dbReference type="ARBA" id="ARBA00022737"/>
    </source>
</evidence>
<proteinExistence type="predicted"/>
<feature type="region of interest" description="Disordered" evidence="5">
    <location>
        <begin position="668"/>
        <end position="688"/>
    </location>
</feature>
<keyword evidence="3" id="KW-0433">Leucine-rich repeat</keyword>
<evidence type="ECO:0000256" key="3">
    <source>
        <dbReference type="ARBA" id="ARBA00022614"/>
    </source>
</evidence>
<dbReference type="GO" id="GO:0005737">
    <property type="term" value="C:cytoplasm"/>
    <property type="evidence" value="ECO:0007669"/>
    <property type="project" value="UniProtKB-SubCell"/>
</dbReference>
<dbReference type="FunFam" id="3.80.10.10:FF:000502">
    <property type="entry name" value="Predicted protein"/>
    <property type="match status" value="1"/>
</dbReference>
<protein>
    <recommendedName>
        <fullName evidence="8">Serine/threonine-protein kinase 11-interacting protein</fullName>
    </recommendedName>
</protein>
<dbReference type="PROSITE" id="PS51450">
    <property type="entry name" value="LRR"/>
    <property type="match status" value="1"/>
</dbReference>
<dbReference type="InterPro" id="IPR025875">
    <property type="entry name" value="Leu-rich_rpt_4"/>
</dbReference>
<dbReference type="FunFam" id="3.80.10.10:FF:000801">
    <property type="entry name" value="Outer arm dynein light chain 1"/>
    <property type="match status" value="1"/>
</dbReference>
<dbReference type="SUPFAM" id="SSF52058">
    <property type="entry name" value="L domain-like"/>
    <property type="match status" value="1"/>
</dbReference>
<dbReference type="EMBL" id="JAINDJ010000006">
    <property type="protein sequence ID" value="KAG9445006.1"/>
    <property type="molecule type" value="Genomic_DNA"/>
</dbReference>
<dbReference type="PANTHER" id="PTHR15454">
    <property type="entry name" value="NISCHARIN RELATED"/>
    <property type="match status" value="1"/>
</dbReference>
<dbReference type="SMART" id="SM00365">
    <property type="entry name" value="LRR_SD22"/>
    <property type="match status" value="3"/>
</dbReference>
<dbReference type="AlphaFoldDB" id="A0AAV7EB45"/>
<dbReference type="Gene3D" id="3.80.10.10">
    <property type="entry name" value="Ribonuclease Inhibitor"/>
    <property type="match status" value="1"/>
</dbReference>
<organism evidence="6 7">
    <name type="scientific">Aristolochia fimbriata</name>
    <name type="common">White veined hardy Dutchman's pipe vine</name>
    <dbReference type="NCBI Taxonomy" id="158543"/>
    <lineage>
        <taxon>Eukaryota</taxon>
        <taxon>Viridiplantae</taxon>
        <taxon>Streptophyta</taxon>
        <taxon>Embryophyta</taxon>
        <taxon>Tracheophyta</taxon>
        <taxon>Spermatophyta</taxon>
        <taxon>Magnoliopsida</taxon>
        <taxon>Magnoliidae</taxon>
        <taxon>Piperales</taxon>
        <taxon>Aristolochiaceae</taxon>
        <taxon>Aristolochia</taxon>
    </lineage>
</organism>
<reference evidence="6 7" key="1">
    <citation type="submission" date="2021-07" db="EMBL/GenBank/DDBJ databases">
        <title>The Aristolochia fimbriata genome: insights into angiosperm evolution, floral development and chemical biosynthesis.</title>
        <authorList>
            <person name="Jiao Y."/>
        </authorList>
    </citation>
    <scope>NUCLEOTIDE SEQUENCE [LARGE SCALE GENOMIC DNA]</scope>
    <source>
        <strain evidence="6">IBCAS-2021</strain>
        <tissue evidence="6">Leaf</tissue>
    </source>
</reference>
<sequence length="1088" mass="123010">MAIVTGDRYLDQLVKFVEKHAGSLIEGTLVLKLNPVGLHYVQTRLEQLQEVEGLLAGAPVDYLRAYISDLGDHRALEQLRRILRLLTSLKVVSIFPQPARDPTPLSLLPFSRLKVLELRGCDLSTSAARGLLDLRHTLEKFICYNSTDALRHIFASRIIDIKASPVWNKLTFVSCTCNGIVPMDESLQLLPAVETLDLSRNSFAKVDNLRKCTKLTHLDLGFNHLRTIASLSEVSCPIVKLVLRNNALTTLRCIENLKSVEGLDLSYNIISTFSEMELLSGLPSLKSLWLEGNPICCARWYRAHVFSFFAHPDTLKLDERVISKRESWKRLIILASRNKRPPGYGFYSPAKERGEVDSSCNMKRKKQSRLACIEDDELRRHFISEQADHESTSCDGEILKREDSIMSEGEEEILGLINRVELMKKEQSVHWLRDFREWMDQSSNVMIRNNSLHGGFVGPSGGKSIKMQKNNKHLGERMKHAQELVQDSGDETSTNPIDSETSFTDTYVSFHSQEFSSSDKRSGSGPSMIHNSHKVKPLESLYFEKPSSSKSSNLEEGDTTDSAIHFTSLKAIDEIMVSRMPSLLPSSPPHYEEDILHRRQGLEEEFMQLSAESFSVVSLDSDTSCCEDNLSNLSESYPKFYHLSDEDSGEGSVVDQLDAILDEDYYDTGSEAESESLSSSHGETNLKPATSSLVGAMDQKTCDTMSVDEHFFKKRKKKQKPKQRMISLSEESTMVKGKDFAFPKLNGILHADKVKEQDELDPSCFDRNDIHSSQDIDKAPLECLGSSTPECKLFTKNYFDQKIADHEALEICLHCMHCRCMFQRSGLEDMEVFTVQSSEKKVYTLVLDKEDGGTGHVLTLLGCHRLQDIKSISVGMGLHVLRVHVEDNQYLFIMRTVEEARELFLVLGINDLLETDYRCSLTSWEQVQVNLFNEEICGGLRMGIYLYSMILFWHETSGGDWWLSRSLFVVEGYVLVCIEDVVQLSTIANEAHVSSPYYTLDSCCPIHKISEMVVEIKGHKCVTLTMDEIVPEDIHIFTKGMHPQENALGLATWKVKWYSEEALLKFVALLRAIYAGVTMSPLPIRCLS</sequence>
<dbReference type="InterPro" id="IPR001611">
    <property type="entry name" value="Leu-rich_rpt"/>
</dbReference>
<gene>
    <name evidence="6" type="ORF">H6P81_016346</name>
</gene>
<evidence type="ECO:0000256" key="1">
    <source>
        <dbReference type="ARBA" id="ARBA00004496"/>
    </source>
</evidence>
<keyword evidence="7" id="KW-1185">Reference proteome</keyword>
<name>A0AAV7EB45_ARIFI</name>
<comment type="subcellular location">
    <subcellularLocation>
        <location evidence="1">Cytoplasm</location>
    </subcellularLocation>
</comment>
<evidence type="ECO:0000313" key="6">
    <source>
        <dbReference type="EMBL" id="KAG9445006.1"/>
    </source>
</evidence>
<evidence type="ECO:0000256" key="5">
    <source>
        <dbReference type="SAM" id="MobiDB-lite"/>
    </source>
</evidence>
<evidence type="ECO:0008006" key="8">
    <source>
        <dbReference type="Google" id="ProtNLM"/>
    </source>
</evidence>
<dbReference type="Pfam" id="PF13855">
    <property type="entry name" value="LRR_8"/>
    <property type="match status" value="1"/>
</dbReference>
<keyword evidence="4" id="KW-0677">Repeat</keyword>
<comment type="caution">
    <text evidence="6">The sequence shown here is derived from an EMBL/GenBank/DDBJ whole genome shotgun (WGS) entry which is preliminary data.</text>
</comment>
<keyword evidence="2" id="KW-0963">Cytoplasm</keyword>
<accession>A0AAV7EB45</accession>
<dbReference type="Pfam" id="PF12799">
    <property type="entry name" value="LRR_4"/>
    <property type="match status" value="1"/>
</dbReference>
<dbReference type="Proteomes" id="UP000825729">
    <property type="component" value="Unassembled WGS sequence"/>
</dbReference>
<evidence type="ECO:0000313" key="7">
    <source>
        <dbReference type="Proteomes" id="UP000825729"/>
    </source>
</evidence>
<evidence type="ECO:0000256" key="2">
    <source>
        <dbReference type="ARBA" id="ARBA00022490"/>
    </source>
</evidence>
<dbReference type="InterPro" id="IPR032675">
    <property type="entry name" value="LRR_dom_sf"/>
</dbReference>
<dbReference type="PANTHER" id="PTHR15454:SF69">
    <property type="entry name" value="SERINE_THREONINE-PROTEIN KINASE 11-INTERACTING PROTEIN"/>
    <property type="match status" value="1"/>
</dbReference>